<protein>
    <submittedName>
        <fullName evidence="6">LysR family transcriptional regulator</fullName>
    </submittedName>
</protein>
<evidence type="ECO:0000256" key="3">
    <source>
        <dbReference type="ARBA" id="ARBA00023125"/>
    </source>
</evidence>
<dbReference type="InterPro" id="IPR000847">
    <property type="entry name" value="LysR_HTH_N"/>
</dbReference>
<gene>
    <name evidence="6" type="ORF">ACFYNZ_24455</name>
</gene>
<keyword evidence="2" id="KW-0805">Transcription regulation</keyword>
<dbReference type="Gene3D" id="1.10.10.10">
    <property type="entry name" value="Winged helix-like DNA-binding domain superfamily/Winged helix DNA-binding domain"/>
    <property type="match status" value="1"/>
</dbReference>
<dbReference type="Pfam" id="PF03466">
    <property type="entry name" value="LysR_substrate"/>
    <property type="match status" value="1"/>
</dbReference>
<dbReference type="Gene3D" id="3.40.190.10">
    <property type="entry name" value="Periplasmic binding protein-like II"/>
    <property type="match status" value="2"/>
</dbReference>
<dbReference type="EMBL" id="JBIAFJ010000024">
    <property type="protein sequence ID" value="MFE9172590.1"/>
    <property type="molecule type" value="Genomic_DNA"/>
</dbReference>
<dbReference type="SUPFAM" id="SSF46785">
    <property type="entry name" value="Winged helix' DNA-binding domain"/>
    <property type="match status" value="1"/>
</dbReference>
<proteinExistence type="inferred from homology"/>
<evidence type="ECO:0000256" key="2">
    <source>
        <dbReference type="ARBA" id="ARBA00023015"/>
    </source>
</evidence>
<dbReference type="PANTHER" id="PTHR30346">
    <property type="entry name" value="TRANSCRIPTIONAL DUAL REGULATOR HCAR-RELATED"/>
    <property type="match status" value="1"/>
</dbReference>
<dbReference type="PANTHER" id="PTHR30346:SF0">
    <property type="entry name" value="HCA OPERON TRANSCRIPTIONAL ACTIVATOR HCAR"/>
    <property type="match status" value="1"/>
</dbReference>
<dbReference type="PRINTS" id="PR00039">
    <property type="entry name" value="HTHLYSR"/>
</dbReference>
<keyword evidence="4" id="KW-0804">Transcription</keyword>
<keyword evidence="7" id="KW-1185">Reference proteome</keyword>
<comment type="caution">
    <text evidence="6">The sequence shown here is derived from an EMBL/GenBank/DDBJ whole genome shotgun (WGS) entry which is preliminary data.</text>
</comment>
<dbReference type="Proteomes" id="UP001601197">
    <property type="component" value="Unassembled WGS sequence"/>
</dbReference>
<dbReference type="PROSITE" id="PS50931">
    <property type="entry name" value="HTH_LYSR"/>
    <property type="match status" value="1"/>
</dbReference>
<feature type="domain" description="HTH lysR-type" evidence="5">
    <location>
        <begin position="17"/>
        <end position="71"/>
    </location>
</feature>
<accession>A0ABW6L075</accession>
<keyword evidence="3" id="KW-0238">DNA-binding</keyword>
<dbReference type="InterPro" id="IPR036388">
    <property type="entry name" value="WH-like_DNA-bd_sf"/>
</dbReference>
<dbReference type="SUPFAM" id="SSF53850">
    <property type="entry name" value="Periplasmic binding protein-like II"/>
    <property type="match status" value="1"/>
</dbReference>
<reference evidence="6 7" key="1">
    <citation type="submission" date="2024-10" db="EMBL/GenBank/DDBJ databases">
        <title>The Natural Products Discovery Center: Release of the First 8490 Sequenced Strains for Exploring Actinobacteria Biosynthetic Diversity.</title>
        <authorList>
            <person name="Kalkreuter E."/>
            <person name="Kautsar S.A."/>
            <person name="Yang D."/>
            <person name="Bader C.D."/>
            <person name="Teijaro C.N."/>
            <person name="Fluegel L."/>
            <person name="Davis C.M."/>
            <person name="Simpson J.R."/>
            <person name="Lauterbach L."/>
            <person name="Steele A.D."/>
            <person name="Gui C."/>
            <person name="Meng S."/>
            <person name="Li G."/>
            <person name="Viehrig K."/>
            <person name="Ye F."/>
            <person name="Su P."/>
            <person name="Kiefer A.F."/>
            <person name="Nichols A."/>
            <person name="Cepeda A.J."/>
            <person name="Yan W."/>
            <person name="Fan B."/>
            <person name="Jiang Y."/>
            <person name="Adhikari A."/>
            <person name="Zheng C.-J."/>
            <person name="Schuster L."/>
            <person name="Cowan T.M."/>
            <person name="Smanski M.J."/>
            <person name="Chevrette M.G."/>
            <person name="De Carvalho L.P.S."/>
            <person name="Shen B."/>
        </authorList>
    </citation>
    <scope>NUCLEOTIDE SEQUENCE [LARGE SCALE GENOMIC DNA]</scope>
    <source>
        <strain evidence="6 7">NPDC007147</strain>
    </source>
</reference>
<evidence type="ECO:0000259" key="5">
    <source>
        <dbReference type="PROSITE" id="PS50931"/>
    </source>
</evidence>
<evidence type="ECO:0000313" key="7">
    <source>
        <dbReference type="Proteomes" id="UP001601197"/>
    </source>
</evidence>
<evidence type="ECO:0000256" key="1">
    <source>
        <dbReference type="ARBA" id="ARBA00009437"/>
    </source>
</evidence>
<organism evidence="6 7">
    <name type="scientific">Streptomyces kebangsaanensis</name>
    <dbReference type="NCBI Taxonomy" id="864058"/>
    <lineage>
        <taxon>Bacteria</taxon>
        <taxon>Bacillati</taxon>
        <taxon>Actinomycetota</taxon>
        <taxon>Actinomycetes</taxon>
        <taxon>Kitasatosporales</taxon>
        <taxon>Streptomycetaceae</taxon>
        <taxon>Streptomyces</taxon>
    </lineage>
</organism>
<evidence type="ECO:0000256" key="4">
    <source>
        <dbReference type="ARBA" id="ARBA00023163"/>
    </source>
</evidence>
<dbReference type="InterPro" id="IPR036390">
    <property type="entry name" value="WH_DNA-bd_sf"/>
</dbReference>
<dbReference type="Pfam" id="PF00126">
    <property type="entry name" value="HTH_1"/>
    <property type="match status" value="1"/>
</dbReference>
<comment type="similarity">
    <text evidence="1">Belongs to the LysR transcriptional regulatory family.</text>
</comment>
<sequence length="332" mass="36444">MPVEPGPPVSAEGVAPRLLRAFVAVAEELHFTRAAARLYVAQQALSRDIRRLERELGAVLFVRSTRQVALTAEGARLLPYARRVLQAQRELLDAFGRGGPERPLLVDVNSPGLFGERVLERARALVPDLELMTRFESGLTGAAAEMLAGRLDASFGRFAGLDPAVRGRLLHQPARYERMAVILPEDHRLAHLAEVPLDALAGEHVYAGAGNPRTLEWTDLARRLFEGRGIEVAPPAPLAIGVAEFRRIMAKHRAPVLTVVDFPAMPQTVLRPLVDPVPLSPVSLVWRKGLMHPGLDALRCSVTELASEEGWLRRPAEGWIPAMDAHVMEAYI</sequence>
<name>A0ABW6L075_9ACTN</name>
<dbReference type="RefSeq" id="WP_073946447.1">
    <property type="nucleotide sequence ID" value="NZ_JBIAFJ010000024.1"/>
</dbReference>
<evidence type="ECO:0000313" key="6">
    <source>
        <dbReference type="EMBL" id="MFE9172590.1"/>
    </source>
</evidence>
<dbReference type="InterPro" id="IPR005119">
    <property type="entry name" value="LysR_subst-bd"/>
</dbReference>